<reference evidence="3 4" key="1">
    <citation type="journal article" date="2018" name="Int. J. Syst. Evol. Microbiol.">
        <title>Veillonella infantium sp. nov., an anaerobic, Gram-stain-negative coccus isolated from tongue biofilm of a Thai child.</title>
        <authorList>
            <person name="Mashima I."/>
            <person name="Liao Y.C."/>
            <person name="Miyakawa H."/>
            <person name="Theodorea C.F."/>
            <person name="Thawboon B."/>
            <person name="Thaweboon S."/>
            <person name="Scannapieco F.A."/>
            <person name="Nakazawa F."/>
        </authorList>
    </citation>
    <scope>NUCLEOTIDE SEQUENCE [LARGE SCALE GENOMIC DNA]</scope>
    <source>
        <strain evidence="3 4">T11011-4</strain>
    </source>
</reference>
<dbReference type="InterPro" id="IPR021835">
    <property type="entry name" value="DUF3427"/>
</dbReference>
<organism evidence="3 4">
    <name type="scientific">Veillonella infantium</name>
    <dbReference type="NCBI Taxonomy" id="1911679"/>
    <lineage>
        <taxon>Bacteria</taxon>
        <taxon>Bacillati</taxon>
        <taxon>Bacillota</taxon>
        <taxon>Negativicutes</taxon>
        <taxon>Veillonellales</taxon>
        <taxon>Veillonellaceae</taxon>
        <taxon>Veillonella</taxon>
    </lineage>
</organism>
<evidence type="ECO:0000259" key="1">
    <source>
        <dbReference type="PROSITE" id="PS51192"/>
    </source>
</evidence>
<dbReference type="PROSITE" id="PS51194">
    <property type="entry name" value="HELICASE_CTER"/>
    <property type="match status" value="1"/>
</dbReference>
<accession>A0ABX5C427</accession>
<dbReference type="CDD" id="cd18799">
    <property type="entry name" value="SF2_C_EcoAI-like"/>
    <property type="match status" value="1"/>
</dbReference>
<dbReference type="InterPro" id="IPR058403">
    <property type="entry name" value="DUF8090"/>
</dbReference>
<name>A0ABX5C427_9FIRM</name>
<dbReference type="Pfam" id="PF04851">
    <property type="entry name" value="ResIII"/>
    <property type="match status" value="1"/>
</dbReference>
<proteinExistence type="predicted"/>
<comment type="caution">
    <text evidence="3">The sequence shown here is derived from an EMBL/GenBank/DDBJ whole genome shotgun (WGS) entry which is preliminary data.</text>
</comment>
<dbReference type="Pfam" id="PF26350">
    <property type="entry name" value="DUF8090"/>
    <property type="match status" value="1"/>
</dbReference>
<protein>
    <submittedName>
        <fullName evidence="3">NgoFVII family restriction endonuclease</fullName>
    </submittedName>
</protein>
<dbReference type="InterPro" id="IPR006935">
    <property type="entry name" value="Helicase/UvrB_N"/>
</dbReference>
<feature type="domain" description="Helicase C-terminal" evidence="2">
    <location>
        <begin position="421"/>
        <end position="602"/>
    </location>
</feature>
<dbReference type="InterPro" id="IPR050742">
    <property type="entry name" value="Helicase_Restrict-Modif_Enz"/>
</dbReference>
<dbReference type="EMBL" id="PPDD01000008">
    <property type="protein sequence ID" value="PQL58100.1"/>
    <property type="molecule type" value="Genomic_DNA"/>
</dbReference>
<keyword evidence="4" id="KW-1185">Reference proteome</keyword>
<keyword evidence="3" id="KW-0378">Hydrolase</keyword>
<dbReference type="SUPFAM" id="SSF52540">
    <property type="entry name" value="P-loop containing nucleoside triphosphate hydrolases"/>
    <property type="match status" value="1"/>
</dbReference>
<dbReference type="SMART" id="SM00490">
    <property type="entry name" value="HELICc"/>
    <property type="match status" value="1"/>
</dbReference>
<dbReference type="InterPro" id="IPR027417">
    <property type="entry name" value="P-loop_NTPase"/>
</dbReference>
<dbReference type="CDD" id="cd09204">
    <property type="entry name" value="PLDc_N_DEXD_b2"/>
    <property type="match status" value="1"/>
</dbReference>
<dbReference type="SUPFAM" id="SSF56024">
    <property type="entry name" value="Phospholipase D/nuclease"/>
    <property type="match status" value="1"/>
</dbReference>
<dbReference type="Gene3D" id="3.30.870.10">
    <property type="entry name" value="Endonuclease Chain A"/>
    <property type="match status" value="1"/>
</dbReference>
<dbReference type="GO" id="GO:0004519">
    <property type="term" value="F:endonuclease activity"/>
    <property type="evidence" value="ECO:0007669"/>
    <property type="project" value="UniProtKB-KW"/>
</dbReference>
<dbReference type="Pfam" id="PF00271">
    <property type="entry name" value="Helicase_C"/>
    <property type="match status" value="1"/>
</dbReference>
<dbReference type="InterPro" id="IPR014001">
    <property type="entry name" value="Helicase_ATP-bd"/>
</dbReference>
<dbReference type="InterPro" id="IPR001650">
    <property type="entry name" value="Helicase_C-like"/>
</dbReference>
<evidence type="ECO:0000313" key="4">
    <source>
        <dbReference type="Proteomes" id="UP000238899"/>
    </source>
</evidence>
<dbReference type="SMART" id="SM00487">
    <property type="entry name" value="DEXDc"/>
    <property type="match status" value="1"/>
</dbReference>
<sequence>MSESNRLLNFATSSELIANGEGRNVLSAIEDGLRNCDEFLISVAFITPEGLLTLKPILKELENQGVHGRILTTDYLGFNSPQVLEDLGNLKNIDLKVYCTTQGSGHGFHTKGYIFRKDESYQIIIGSSNLTINALKSNREWNTRSEVHGSDTYAREINEEFELYWNSKFAIPYEEFIPWYKPRWVRPERFSQRSVAEQFKKVDLPALEPNMMQQQFIANFNELRANHAKRGLLISATGTGKTYAAAFAMREMNPKRILFIVHREQIAKQAMASFSRVYNDPSITFGLVSGNVKKYDATHVFSTMQMMGRYDVMKQYDPKTFDCIIIDEVHRAGSESYQRIIDYFKPQFLLGMTASPERTDGYDLYELFDHNIIYEIRLQQALEEDLLCPFHYFGISDLWVDTDEPIGDMEVTFSNLSTKERVDKIIEKIRYFGHSGSRVKGLVFCSNRVEAKALSDAFNERGIYRTVSLTGEDSQEIREKTIARLTGTGEYQGRLDEQLDYIFTVDIFNEGVDIPEINQVIMLRQTESPIIFIQQLGRGLRKFEDKEYVVILDFIGNYTNNFMIPLALSGDRSYNKDTLRRYVQAGNRIIPGSSTVHFDKIAKQRIYESIDTAKFSDMKLIKEAYFNLRFKLGRIPRISDFAEHGSIDVSRIFYKFKSYHNFLIKIKDKDYVVSFTPAQERMLHFISQKLTTGIRVRELLVLQALLEEKQDVITYVSNELLNTYNVELSEHGRINLINVMTNQFGVKAAQKTFEDSVFIELSNGRYGISQAFKDALENSNFKEQVQELVAYGLKQFDDKYKGKIYPNTPFALYEKYTYEQVCQLLEWPQNEVPLNIGGYKFHKETKTYPVFINYHKADDIQDTIKYEDRFENPGLLKAISKNKRSFSSDDVQTAFYADALGVSMHLFMRKNKDDEESKEFYYLGPIHSTGRERAKEIFMANGTMAVELEYQLEVPVRDDIYDYIING</sequence>
<gene>
    <name evidence="3" type="ORF">VCHSUH03_04835</name>
</gene>
<feature type="domain" description="Helicase ATP-binding" evidence="1">
    <location>
        <begin position="222"/>
        <end position="374"/>
    </location>
</feature>
<evidence type="ECO:0000259" key="2">
    <source>
        <dbReference type="PROSITE" id="PS51194"/>
    </source>
</evidence>
<dbReference type="Gene3D" id="3.40.50.300">
    <property type="entry name" value="P-loop containing nucleotide triphosphate hydrolases"/>
    <property type="match status" value="2"/>
</dbReference>
<dbReference type="InterPro" id="IPR025202">
    <property type="entry name" value="PLD-like_dom"/>
</dbReference>
<dbReference type="CDD" id="cd18032">
    <property type="entry name" value="DEXHc_RE_I_III_res"/>
    <property type="match status" value="1"/>
</dbReference>
<dbReference type="PANTHER" id="PTHR47396">
    <property type="entry name" value="TYPE I RESTRICTION ENZYME ECOKI R PROTEIN"/>
    <property type="match status" value="1"/>
</dbReference>
<keyword evidence="3" id="KW-0255">Endonuclease</keyword>
<evidence type="ECO:0000313" key="3">
    <source>
        <dbReference type="EMBL" id="PQL58100.1"/>
    </source>
</evidence>
<dbReference type="PROSITE" id="PS51192">
    <property type="entry name" value="HELICASE_ATP_BIND_1"/>
    <property type="match status" value="1"/>
</dbReference>
<keyword evidence="3" id="KW-0540">Nuclease</keyword>
<dbReference type="Pfam" id="PF11907">
    <property type="entry name" value="DUF3427"/>
    <property type="match status" value="1"/>
</dbReference>
<dbReference type="PANTHER" id="PTHR47396:SF1">
    <property type="entry name" value="ATP-DEPENDENT HELICASE IRC3-RELATED"/>
    <property type="match status" value="1"/>
</dbReference>
<dbReference type="Proteomes" id="UP000238899">
    <property type="component" value="Unassembled WGS sequence"/>
</dbReference>
<dbReference type="RefSeq" id="WP_105094220.1">
    <property type="nucleotide sequence ID" value="NZ_PPDD01000008.1"/>
</dbReference>
<dbReference type="Pfam" id="PF13091">
    <property type="entry name" value="PLDc_2"/>
    <property type="match status" value="1"/>
</dbReference>